<evidence type="ECO:0000259" key="1">
    <source>
        <dbReference type="Pfam" id="PF11575"/>
    </source>
</evidence>
<dbReference type="GeneID" id="70915194"/>
<evidence type="ECO:0000313" key="2">
    <source>
        <dbReference type="EMBL" id="ANQ14232.1"/>
    </source>
</evidence>
<dbReference type="InterPro" id="IPR024726">
    <property type="entry name" value="FhuF_C"/>
</dbReference>
<dbReference type="AlphaFoldDB" id="A0AAN0Y567"/>
<accession>A0AAN0Y567</accession>
<gene>
    <name evidence="2" type="ORF">BA890_15855</name>
</gene>
<proteinExistence type="predicted"/>
<dbReference type="RefSeq" id="WP_020334838.1">
    <property type="nucleotide sequence ID" value="NZ_ATFJ01000032.1"/>
</dbReference>
<organism evidence="2 3">
    <name type="scientific">Vibrio natriegens NBRC 15636 = ATCC 14048 = DSM 759</name>
    <dbReference type="NCBI Taxonomy" id="1219067"/>
    <lineage>
        <taxon>Bacteria</taxon>
        <taxon>Pseudomonadati</taxon>
        <taxon>Pseudomonadota</taxon>
        <taxon>Gammaproteobacteria</taxon>
        <taxon>Vibrionales</taxon>
        <taxon>Vibrionaceae</taxon>
        <taxon>Vibrio</taxon>
    </lineage>
</organism>
<sequence length="249" mass="28462">MSESFFPQLFQATNAITPYLHGDLGSISEGEIHTDNDINPIIQDLYQQLSEAFPEAGRAYWLTRTWDLLCWQPVYVALISIYHFHSLPNLYGMAQSVKPCFVSGYRFQDKSLVQGDHQTLINTAGAQIKSLFDYYQNQMSEWTRIRPGFTHQLISDGILVGLMRLQQHFPQMTNAMIREHAVLWLQALDLDTNNALSLYEPSVALPLKLVRKSCCLVYKCEGRKLCDNCPRLAENKKLIAVKSDENQLS</sequence>
<name>A0AAN0Y567_VIBNA</name>
<dbReference type="Proteomes" id="UP000092741">
    <property type="component" value="Chromosome 2"/>
</dbReference>
<dbReference type="Pfam" id="PF11575">
    <property type="entry name" value="FhuF_C"/>
    <property type="match status" value="1"/>
</dbReference>
<dbReference type="NCBIfam" id="TIGR03950">
    <property type="entry name" value="sidero_Fe_reduc"/>
    <property type="match status" value="1"/>
</dbReference>
<dbReference type="EMBL" id="CP016346">
    <property type="protein sequence ID" value="ANQ14232.1"/>
    <property type="molecule type" value="Genomic_DNA"/>
</dbReference>
<evidence type="ECO:0000313" key="3">
    <source>
        <dbReference type="Proteomes" id="UP000092741"/>
    </source>
</evidence>
<protein>
    <submittedName>
        <fullName evidence="2">Siderophore ferric iron reductase</fullName>
    </submittedName>
</protein>
<keyword evidence="3" id="KW-1185">Reference proteome</keyword>
<reference evidence="2 3" key="1">
    <citation type="submission" date="2016-07" db="EMBL/GenBank/DDBJ databases">
        <title>Developing Vibrio natriegens as a novel, fast-growing host for biotechnology.</title>
        <authorList>
            <person name="Weinstock M.T."/>
            <person name="Hesek E.D."/>
            <person name="Wilson C.M."/>
            <person name="Gibson D.G."/>
        </authorList>
    </citation>
    <scope>NUCLEOTIDE SEQUENCE [LARGE SCALE GENOMIC DNA]</scope>
    <source>
        <strain evidence="2 3">ATCC 14048</strain>
    </source>
</reference>
<dbReference type="KEGG" id="vna:PN96_20355"/>
<feature type="domain" description="Ferric siderophore reductase C-terminal" evidence="1">
    <location>
        <begin position="211"/>
        <end position="231"/>
    </location>
</feature>
<dbReference type="InterPro" id="IPR023998">
    <property type="entry name" value="FCR-like"/>
</dbReference>
<dbReference type="GO" id="GO:0051537">
    <property type="term" value="F:2 iron, 2 sulfur cluster binding"/>
    <property type="evidence" value="ECO:0007669"/>
    <property type="project" value="InterPro"/>
</dbReference>